<keyword evidence="2 10" id="KW-0645">Protease</keyword>
<dbReference type="Gene3D" id="3.30.2010.10">
    <property type="entry name" value="Metalloproteases ('zincins'), catalytic domain"/>
    <property type="match status" value="1"/>
</dbReference>
<evidence type="ECO:0000313" key="13">
    <source>
        <dbReference type="EMBL" id="GLK14127.1"/>
    </source>
</evidence>
<feature type="transmembrane region" description="Helical" evidence="11">
    <location>
        <begin position="12"/>
        <end position="34"/>
    </location>
</feature>
<evidence type="ECO:0000256" key="9">
    <source>
        <dbReference type="ARBA" id="ARBA00023136"/>
    </source>
</evidence>
<evidence type="ECO:0000256" key="7">
    <source>
        <dbReference type="ARBA" id="ARBA00022989"/>
    </source>
</evidence>
<name>A0A9W6MHF7_9ACTN</name>
<reference evidence="13" key="2">
    <citation type="submission" date="2023-01" db="EMBL/GenBank/DDBJ databases">
        <authorList>
            <person name="Sun Q."/>
            <person name="Evtushenko L."/>
        </authorList>
    </citation>
    <scope>NUCLEOTIDE SEQUENCE</scope>
    <source>
        <strain evidence="13">VKM Ac-2007</strain>
    </source>
</reference>
<dbReference type="Proteomes" id="UP001143474">
    <property type="component" value="Unassembled WGS sequence"/>
</dbReference>
<dbReference type="Pfam" id="PF01435">
    <property type="entry name" value="Peptidase_M48"/>
    <property type="match status" value="1"/>
</dbReference>
<sequence length="290" mass="31246">MHSHTPHGLRVRMFVSMALLGVVYAIPVAAVLLIGVPWPVVAVLAVLTVTVQWFGTEWLARQAAGARFVDANQEPELHAVLDRLCALNDLPKPRVAVSLDSAPNAFTVGRSRRHTTVVVTSGLLRTLEPDELTAVLAHEIAHIRHRDVAVMTLASSFAIALAWIGRNTGRTFLYAPGELLEAGLIGVAVVVVGAFAALLGALAQLPLRALSRYRELAADHGAAVQLGQPALLASALLKVHNPDVIPRTDLRVSRIPALGLVARRPARLSWLSTHPPLAKRVNRLEALLRR</sequence>
<proteinExistence type="inferred from homology"/>
<dbReference type="GO" id="GO:0004222">
    <property type="term" value="F:metalloendopeptidase activity"/>
    <property type="evidence" value="ECO:0007669"/>
    <property type="project" value="InterPro"/>
</dbReference>
<organism evidence="13 14">
    <name type="scientific">Streptosporangium carneum</name>
    <dbReference type="NCBI Taxonomy" id="47481"/>
    <lineage>
        <taxon>Bacteria</taxon>
        <taxon>Bacillati</taxon>
        <taxon>Actinomycetota</taxon>
        <taxon>Actinomycetes</taxon>
        <taxon>Streptosporangiales</taxon>
        <taxon>Streptosporangiaceae</taxon>
        <taxon>Streptosporangium</taxon>
    </lineage>
</organism>
<dbReference type="InterPro" id="IPR050083">
    <property type="entry name" value="HtpX_protease"/>
</dbReference>
<evidence type="ECO:0000313" key="14">
    <source>
        <dbReference type="Proteomes" id="UP001143474"/>
    </source>
</evidence>
<evidence type="ECO:0000256" key="1">
    <source>
        <dbReference type="ARBA" id="ARBA00022475"/>
    </source>
</evidence>
<accession>A0A9W6MHF7</accession>
<keyword evidence="3 11" id="KW-0812">Transmembrane</keyword>
<evidence type="ECO:0000256" key="6">
    <source>
        <dbReference type="ARBA" id="ARBA00022833"/>
    </source>
</evidence>
<evidence type="ECO:0000256" key="11">
    <source>
        <dbReference type="SAM" id="Phobius"/>
    </source>
</evidence>
<gene>
    <name evidence="13" type="primary">htpX1_2</name>
    <name evidence="13" type="ORF">GCM10017600_75390</name>
</gene>
<protein>
    <submittedName>
        <fullName evidence="13">Protease HtpX</fullName>
    </submittedName>
</protein>
<dbReference type="GO" id="GO:0006508">
    <property type="term" value="P:proteolysis"/>
    <property type="evidence" value="ECO:0007669"/>
    <property type="project" value="UniProtKB-KW"/>
</dbReference>
<evidence type="ECO:0000256" key="8">
    <source>
        <dbReference type="ARBA" id="ARBA00023049"/>
    </source>
</evidence>
<comment type="caution">
    <text evidence="13">The sequence shown here is derived from an EMBL/GenBank/DDBJ whole genome shotgun (WGS) entry which is preliminary data.</text>
</comment>
<keyword evidence="8 10" id="KW-0482">Metalloprotease</keyword>
<dbReference type="GO" id="GO:0046872">
    <property type="term" value="F:metal ion binding"/>
    <property type="evidence" value="ECO:0007669"/>
    <property type="project" value="UniProtKB-KW"/>
</dbReference>
<comment type="cofactor">
    <cofactor evidence="10">
        <name>Zn(2+)</name>
        <dbReference type="ChEBI" id="CHEBI:29105"/>
    </cofactor>
    <text evidence="10">Binds 1 zinc ion per subunit.</text>
</comment>
<feature type="transmembrane region" description="Helical" evidence="11">
    <location>
        <begin position="40"/>
        <end position="60"/>
    </location>
</feature>
<keyword evidence="1" id="KW-1003">Cell membrane</keyword>
<keyword evidence="6 10" id="KW-0862">Zinc</keyword>
<evidence type="ECO:0000256" key="4">
    <source>
        <dbReference type="ARBA" id="ARBA00022723"/>
    </source>
</evidence>
<dbReference type="RefSeq" id="WP_271222376.1">
    <property type="nucleotide sequence ID" value="NZ_BAAAVD010000007.1"/>
</dbReference>
<keyword evidence="14" id="KW-1185">Reference proteome</keyword>
<evidence type="ECO:0000256" key="3">
    <source>
        <dbReference type="ARBA" id="ARBA00022692"/>
    </source>
</evidence>
<keyword evidence="9 11" id="KW-0472">Membrane</keyword>
<keyword evidence="7 11" id="KW-1133">Transmembrane helix</keyword>
<dbReference type="EMBL" id="BSEV01000028">
    <property type="protein sequence ID" value="GLK14127.1"/>
    <property type="molecule type" value="Genomic_DNA"/>
</dbReference>
<evidence type="ECO:0000259" key="12">
    <source>
        <dbReference type="Pfam" id="PF01435"/>
    </source>
</evidence>
<evidence type="ECO:0000256" key="10">
    <source>
        <dbReference type="RuleBase" id="RU003983"/>
    </source>
</evidence>
<dbReference type="CDD" id="cd07327">
    <property type="entry name" value="M48B_HtpX_like"/>
    <property type="match status" value="1"/>
</dbReference>
<evidence type="ECO:0000256" key="2">
    <source>
        <dbReference type="ARBA" id="ARBA00022670"/>
    </source>
</evidence>
<keyword evidence="5 10" id="KW-0378">Hydrolase</keyword>
<reference evidence="13" key="1">
    <citation type="journal article" date="2014" name="Int. J. Syst. Evol. Microbiol.">
        <title>Complete genome sequence of Corynebacterium casei LMG S-19264T (=DSM 44701T), isolated from a smear-ripened cheese.</title>
        <authorList>
            <consortium name="US DOE Joint Genome Institute (JGI-PGF)"/>
            <person name="Walter F."/>
            <person name="Albersmeier A."/>
            <person name="Kalinowski J."/>
            <person name="Ruckert C."/>
        </authorList>
    </citation>
    <scope>NUCLEOTIDE SEQUENCE</scope>
    <source>
        <strain evidence="13">VKM Ac-2007</strain>
    </source>
</reference>
<keyword evidence="4" id="KW-0479">Metal-binding</keyword>
<dbReference type="PANTHER" id="PTHR43221">
    <property type="entry name" value="PROTEASE HTPX"/>
    <property type="match status" value="1"/>
</dbReference>
<comment type="similarity">
    <text evidence="10">Belongs to the peptidase M48 family.</text>
</comment>
<dbReference type="InterPro" id="IPR001915">
    <property type="entry name" value="Peptidase_M48"/>
</dbReference>
<dbReference type="AlphaFoldDB" id="A0A9W6MHF7"/>
<evidence type="ECO:0000256" key="5">
    <source>
        <dbReference type="ARBA" id="ARBA00022801"/>
    </source>
</evidence>
<feature type="transmembrane region" description="Helical" evidence="11">
    <location>
        <begin position="148"/>
        <end position="164"/>
    </location>
</feature>
<dbReference type="PANTHER" id="PTHR43221:SF2">
    <property type="entry name" value="PROTEASE HTPX HOMOLOG"/>
    <property type="match status" value="1"/>
</dbReference>
<feature type="domain" description="Peptidase M48" evidence="12">
    <location>
        <begin position="73"/>
        <end position="286"/>
    </location>
</feature>
<feature type="transmembrane region" description="Helical" evidence="11">
    <location>
        <begin position="184"/>
        <end position="205"/>
    </location>
</feature>